<dbReference type="InterPro" id="IPR011989">
    <property type="entry name" value="ARM-like"/>
</dbReference>
<proteinExistence type="predicted"/>
<gene>
    <name evidence="1" type="ORF">Tci_609553</name>
</gene>
<protein>
    <submittedName>
        <fullName evidence="1">Importin-5-like isoform X1</fullName>
    </submittedName>
</protein>
<dbReference type="Gene3D" id="1.25.10.10">
    <property type="entry name" value="Leucine-rich Repeat Variant"/>
    <property type="match status" value="1"/>
</dbReference>
<evidence type="ECO:0000313" key="1">
    <source>
        <dbReference type="EMBL" id="GFA37581.1"/>
    </source>
</evidence>
<dbReference type="AlphaFoldDB" id="A0A699JIF7"/>
<dbReference type="EMBL" id="BKCJ010413372">
    <property type="protein sequence ID" value="GFA37581.1"/>
    <property type="molecule type" value="Genomic_DNA"/>
</dbReference>
<accession>A0A699JIF7</accession>
<comment type="caution">
    <text evidence="1">The sequence shown here is derived from an EMBL/GenBank/DDBJ whole genome shotgun (WGS) entry which is preliminary data.</text>
</comment>
<name>A0A699JIF7_TANCI</name>
<sequence>MSGNYVKTTYLLAYFDRDILGRMLDGFRRSAFEIVELIKAASHWAKNENDDAWESRNYNILLESLHRLAVKLYDNTVVWLVLEQYLATSKWQKRGAAIVAFA</sequence>
<feature type="non-terminal residue" evidence="1">
    <location>
        <position position="1"/>
    </location>
</feature>
<reference evidence="1" key="1">
    <citation type="journal article" date="2019" name="Sci. Rep.">
        <title>Draft genome of Tanacetum cinerariifolium, the natural source of mosquito coil.</title>
        <authorList>
            <person name="Yamashiro T."/>
            <person name="Shiraishi A."/>
            <person name="Satake H."/>
            <person name="Nakayama K."/>
        </authorList>
    </citation>
    <scope>NUCLEOTIDE SEQUENCE</scope>
</reference>
<organism evidence="1">
    <name type="scientific">Tanacetum cinerariifolium</name>
    <name type="common">Dalmatian daisy</name>
    <name type="synonym">Chrysanthemum cinerariifolium</name>
    <dbReference type="NCBI Taxonomy" id="118510"/>
    <lineage>
        <taxon>Eukaryota</taxon>
        <taxon>Viridiplantae</taxon>
        <taxon>Streptophyta</taxon>
        <taxon>Embryophyta</taxon>
        <taxon>Tracheophyta</taxon>
        <taxon>Spermatophyta</taxon>
        <taxon>Magnoliopsida</taxon>
        <taxon>eudicotyledons</taxon>
        <taxon>Gunneridae</taxon>
        <taxon>Pentapetalae</taxon>
        <taxon>asterids</taxon>
        <taxon>campanulids</taxon>
        <taxon>Asterales</taxon>
        <taxon>Asteraceae</taxon>
        <taxon>Asteroideae</taxon>
        <taxon>Anthemideae</taxon>
        <taxon>Anthemidinae</taxon>
        <taxon>Tanacetum</taxon>
    </lineage>
</organism>